<comment type="caution">
    <text evidence="1">Lacks conserved residue(s) required for the propagation of feature annotation.</text>
</comment>
<dbReference type="EnsemblMetazoa" id="ENSAATROPT012697">
    <property type="protein sequence ID" value="ENSAATROPP011527"/>
    <property type="gene ID" value="ENSAATROPG010332"/>
</dbReference>
<dbReference type="InterPro" id="IPR001506">
    <property type="entry name" value="Peptidase_M12A"/>
</dbReference>
<protein>
    <recommendedName>
        <fullName evidence="2">Metalloendopeptidase</fullName>
        <ecNumber evidence="2">3.4.24.-</ecNumber>
    </recommendedName>
</protein>
<evidence type="ECO:0000256" key="1">
    <source>
        <dbReference type="PROSITE-ProRule" id="PRU01211"/>
    </source>
</evidence>
<keyword evidence="1 2" id="KW-0479">Metal-binding</keyword>
<dbReference type="PROSITE" id="PS51864">
    <property type="entry name" value="ASTACIN"/>
    <property type="match status" value="1"/>
</dbReference>
<feature type="domain" description="Peptidase M12A" evidence="3">
    <location>
        <begin position="62"/>
        <end position="260"/>
    </location>
</feature>
<reference evidence="4" key="1">
    <citation type="submission" date="2024-04" db="UniProtKB">
        <authorList>
            <consortium name="EnsemblMetazoa"/>
        </authorList>
    </citation>
    <scope>IDENTIFICATION</scope>
    <source>
        <strain evidence="4">EBRO</strain>
    </source>
</reference>
<dbReference type="InterPro" id="IPR024079">
    <property type="entry name" value="MetalloPept_cat_dom_sf"/>
</dbReference>
<dbReference type="AlphaFoldDB" id="A0AAG5DJQ6"/>
<organism evidence="4 5">
    <name type="scientific">Anopheles atroparvus</name>
    <name type="common">European mosquito</name>
    <dbReference type="NCBI Taxonomy" id="41427"/>
    <lineage>
        <taxon>Eukaryota</taxon>
        <taxon>Metazoa</taxon>
        <taxon>Ecdysozoa</taxon>
        <taxon>Arthropoda</taxon>
        <taxon>Hexapoda</taxon>
        <taxon>Insecta</taxon>
        <taxon>Pterygota</taxon>
        <taxon>Neoptera</taxon>
        <taxon>Endopterygota</taxon>
        <taxon>Diptera</taxon>
        <taxon>Nematocera</taxon>
        <taxon>Culicoidea</taxon>
        <taxon>Culicidae</taxon>
        <taxon>Anophelinae</taxon>
        <taxon>Anopheles</taxon>
    </lineage>
</organism>
<feature type="active site" evidence="1">
    <location>
        <position position="157"/>
    </location>
</feature>
<dbReference type="SMART" id="SM00235">
    <property type="entry name" value="ZnMc"/>
    <property type="match status" value="1"/>
</dbReference>
<dbReference type="PANTHER" id="PTHR10127:SF814">
    <property type="entry name" value="MEPRIN A SUBUNIT BETA"/>
    <property type="match status" value="1"/>
</dbReference>
<dbReference type="CDD" id="cd04280">
    <property type="entry name" value="ZnMc_astacin_like"/>
    <property type="match status" value="1"/>
</dbReference>
<feature type="signal peptide" evidence="2">
    <location>
        <begin position="1"/>
        <end position="19"/>
    </location>
</feature>
<sequence length="260" mass="29098">MKLLCVMLCVALACSESSGTPVKRNSPTEMEMATSLEELGGNFEGDIVLSPEQQSAVEYGYTTLIGERYKWPDSIVPFQIDINAFTRVERDNIVSAMREIELVSCVRFVSRTTETDYIMVTGAKDSGCWSFLGHRGGMQTLNLQPDGCMARGTIIHELLHSLGFVHMQSASDRDFYVQINWDAIPTSKASNFNRYSSNIIEDFGIPYDYDSVMHYGSTMFNKGNGEETIVPKRPGVIIGQRVGLSSKDVKRLNYLYSNCF</sequence>
<dbReference type="EC" id="3.4.24.-" evidence="2"/>
<keyword evidence="1 2" id="KW-0378">Hydrolase</keyword>
<dbReference type="GO" id="GO:0008270">
    <property type="term" value="F:zinc ion binding"/>
    <property type="evidence" value="ECO:0007669"/>
    <property type="project" value="UniProtKB-UniRule"/>
</dbReference>
<keyword evidence="1 2" id="KW-0645">Protease</keyword>
<evidence type="ECO:0000256" key="2">
    <source>
        <dbReference type="RuleBase" id="RU361183"/>
    </source>
</evidence>
<keyword evidence="1 2" id="KW-0482">Metalloprotease</keyword>
<accession>A0AAG5DJQ6</accession>
<dbReference type="SUPFAM" id="SSF55486">
    <property type="entry name" value="Metalloproteases ('zincins'), catalytic domain"/>
    <property type="match status" value="1"/>
</dbReference>
<dbReference type="GO" id="GO:0006508">
    <property type="term" value="P:proteolysis"/>
    <property type="evidence" value="ECO:0007669"/>
    <property type="project" value="UniProtKB-KW"/>
</dbReference>
<dbReference type="PANTHER" id="PTHR10127">
    <property type="entry name" value="DISCOIDIN, CUB, EGF, LAMININ , AND ZINC METALLOPROTEASE DOMAIN CONTAINING"/>
    <property type="match status" value="1"/>
</dbReference>
<dbReference type="GO" id="GO:0004222">
    <property type="term" value="F:metalloendopeptidase activity"/>
    <property type="evidence" value="ECO:0007669"/>
    <property type="project" value="UniProtKB-UniRule"/>
</dbReference>
<name>A0AAG5DJQ6_ANOAO</name>
<feature type="binding site" evidence="1">
    <location>
        <position position="166"/>
    </location>
    <ligand>
        <name>Zn(2+)</name>
        <dbReference type="ChEBI" id="CHEBI:29105"/>
        <note>catalytic</note>
    </ligand>
</feature>
<keyword evidence="5" id="KW-1185">Reference proteome</keyword>
<comment type="cofactor">
    <cofactor evidence="1 2">
        <name>Zn(2+)</name>
        <dbReference type="ChEBI" id="CHEBI:29105"/>
    </cofactor>
    <text evidence="1 2">Binds 1 zinc ion per subunit.</text>
</comment>
<feature type="chain" id="PRO_5042312866" description="Metalloendopeptidase" evidence="2">
    <location>
        <begin position="20"/>
        <end position="260"/>
    </location>
</feature>
<evidence type="ECO:0000259" key="3">
    <source>
        <dbReference type="PROSITE" id="PS51864"/>
    </source>
</evidence>
<dbReference type="Pfam" id="PF01400">
    <property type="entry name" value="Astacin"/>
    <property type="match status" value="1"/>
</dbReference>
<feature type="binding site" evidence="1">
    <location>
        <position position="156"/>
    </location>
    <ligand>
        <name>Zn(2+)</name>
        <dbReference type="ChEBI" id="CHEBI:29105"/>
        <note>catalytic</note>
    </ligand>
</feature>
<evidence type="ECO:0000313" key="4">
    <source>
        <dbReference type="EnsemblMetazoa" id="ENSAATROPP011527"/>
    </source>
</evidence>
<keyword evidence="2" id="KW-0732">Signal</keyword>
<dbReference type="InterPro" id="IPR006026">
    <property type="entry name" value="Peptidase_Metallo"/>
</dbReference>
<evidence type="ECO:0000313" key="5">
    <source>
        <dbReference type="Proteomes" id="UP000075880"/>
    </source>
</evidence>
<dbReference type="Proteomes" id="UP000075880">
    <property type="component" value="Unassembled WGS sequence"/>
</dbReference>
<dbReference type="Gene3D" id="3.40.390.10">
    <property type="entry name" value="Collagenase (Catalytic Domain)"/>
    <property type="match status" value="1"/>
</dbReference>
<keyword evidence="1 2" id="KW-0862">Zinc</keyword>
<dbReference type="InterPro" id="IPR034035">
    <property type="entry name" value="Astacin-like_dom"/>
</dbReference>
<feature type="binding site" evidence="1">
    <location>
        <position position="160"/>
    </location>
    <ligand>
        <name>Zn(2+)</name>
        <dbReference type="ChEBI" id="CHEBI:29105"/>
        <note>catalytic</note>
    </ligand>
</feature>
<proteinExistence type="predicted"/>
<dbReference type="PRINTS" id="PR00480">
    <property type="entry name" value="ASTACIN"/>
</dbReference>